<reference evidence="5 6" key="1">
    <citation type="submission" date="2019-07" db="EMBL/GenBank/DDBJ databases">
        <title>Rhodotorula toruloides NBRC10032 genome sequencing.</title>
        <authorList>
            <person name="Shida Y."/>
            <person name="Takaku H."/>
            <person name="Ogasawara W."/>
            <person name="Mori K."/>
        </authorList>
    </citation>
    <scope>NUCLEOTIDE SEQUENCE [LARGE SCALE GENOMIC DNA]</scope>
    <source>
        <strain evidence="5 6">NBRC10032</strain>
    </source>
</reference>
<evidence type="ECO:0000259" key="4">
    <source>
        <dbReference type="PROSITE" id="PS00745"/>
    </source>
</evidence>
<dbReference type="SMART" id="SM00937">
    <property type="entry name" value="PCRF"/>
    <property type="match status" value="1"/>
</dbReference>
<organism evidence="5 6">
    <name type="scientific">Rhodotorula toruloides</name>
    <name type="common">Yeast</name>
    <name type="synonym">Rhodosporidium toruloides</name>
    <dbReference type="NCBI Taxonomy" id="5286"/>
    <lineage>
        <taxon>Eukaryota</taxon>
        <taxon>Fungi</taxon>
        <taxon>Dikarya</taxon>
        <taxon>Basidiomycota</taxon>
        <taxon>Pucciniomycotina</taxon>
        <taxon>Microbotryomycetes</taxon>
        <taxon>Sporidiobolales</taxon>
        <taxon>Sporidiobolaceae</taxon>
        <taxon>Rhodotorula</taxon>
    </lineage>
</organism>
<name>A0A511KKH0_RHOTO</name>
<comment type="similarity">
    <text evidence="1">Belongs to the prokaryotic/mitochondrial release factor family.</text>
</comment>
<dbReference type="Pfam" id="PF03462">
    <property type="entry name" value="PCRF"/>
    <property type="match status" value="1"/>
</dbReference>
<dbReference type="Gene3D" id="3.30.160.20">
    <property type="match status" value="1"/>
</dbReference>
<dbReference type="EMBL" id="BJWK01000012">
    <property type="protein sequence ID" value="GEM10879.1"/>
    <property type="molecule type" value="Genomic_DNA"/>
</dbReference>
<dbReference type="InterPro" id="IPR050057">
    <property type="entry name" value="Prokaryotic/Mito_RF"/>
</dbReference>
<keyword evidence="2" id="KW-0488">Methylation</keyword>
<dbReference type="GO" id="GO:0032543">
    <property type="term" value="P:mitochondrial translation"/>
    <property type="evidence" value="ECO:0007669"/>
    <property type="project" value="UniProtKB-ARBA"/>
</dbReference>
<evidence type="ECO:0000256" key="2">
    <source>
        <dbReference type="ARBA" id="ARBA00022481"/>
    </source>
</evidence>
<dbReference type="InterPro" id="IPR005139">
    <property type="entry name" value="PCRF"/>
</dbReference>
<dbReference type="GO" id="GO:0005739">
    <property type="term" value="C:mitochondrion"/>
    <property type="evidence" value="ECO:0007669"/>
    <property type="project" value="GOC"/>
</dbReference>
<evidence type="ECO:0000313" key="5">
    <source>
        <dbReference type="EMBL" id="GEM10879.1"/>
    </source>
</evidence>
<dbReference type="SUPFAM" id="SSF75620">
    <property type="entry name" value="Release factor"/>
    <property type="match status" value="1"/>
</dbReference>
<dbReference type="PANTHER" id="PTHR43804">
    <property type="entry name" value="LD18447P"/>
    <property type="match status" value="1"/>
</dbReference>
<accession>A0A511KKH0</accession>
<dbReference type="InterPro" id="IPR045853">
    <property type="entry name" value="Pep_chain_release_fac_I_sf"/>
</dbReference>
<dbReference type="Proteomes" id="UP000321518">
    <property type="component" value="Unassembled WGS sequence"/>
</dbReference>
<gene>
    <name evidence="5" type="ORF">Rt10032_c12g4896</name>
</gene>
<dbReference type="OrthoDB" id="2019491at2759"/>
<dbReference type="Gene3D" id="3.30.70.1660">
    <property type="match status" value="2"/>
</dbReference>
<evidence type="ECO:0000256" key="1">
    <source>
        <dbReference type="ARBA" id="ARBA00010835"/>
    </source>
</evidence>
<protein>
    <submittedName>
        <fullName evidence="5">Peptide chain release factor 1</fullName>
    </submittedName>
</protein>
<dbReference type="InterPro" id="IPR000352">
    <property type="entry name" value="Pep_chain_release_fac_I"/>
</dbReference>
<dbReference type="PROSITE" id="PS00745">
    <property type="entry name" value="RF_PROK_I"/>
    <property type="match status" value="1"/>
</dbReference>
<dbReference type="Pfam" id="PF00472">
    <property type="entry name" value="RF-1"/>
    <property type="match status" value="2"/>
</dbReference>
<dbReference type="AlphaFoldDB" id="A0A511KKH0"/>
<proteinExistence type="inferred from homology"/>
<comment type="caution">
    <text evidence="5">The sequence shown here is derived from an EMBL/GenBank/DDBJ whole genome shotgun (WGS) entry which is preliminary data.</text>
</comment>
<dbReference type="PANTHER" id="PTHR43804:SF7">
    <property type="entry name" value="LD18447P"/>
    <property type="match status" value="1"/>
</dbReference>
<dbReference type="GO" id="GO:0003747">
    <property type="term" value="F:translation release factor activity"/>
    <property type="evidence" value="ECO:0007669"/>
    <property type="project" value="InterPro"/>
</dbReference>
<keyword evidence="3" id="KW-0648">Protein biosynthesis</keyword>
<evidence type="ECO:0000256" key="3">
    <source>
        <dbReference type="ARBA" id="ARBA00022917"/>
    </source>
</evidence>
<feature type="domain" description="Prokaryotic-type class I peptide chain release factors" evidence="4">
    <location>
        <begin position="314"/>
        <end position="330"/>
    </location>
</feature>
<sequence>MNQAARSILRATSQILPRCTCNLAARPFALRRPQCRFYAAPPPPQFEEQIVQAARKVLEHGDSLDEGSIEAAKRNKQLETLRSALREVEEAEEVSLRPSEGAKGLSFYFPWLCHMILPDRSLQSLPNDSDCLQSKQTLLELLQLSASESDPELRDLAEADIPDAESHLRETRRTLVAVLAPPPPANSLSALVELKAGVGGSESALFAAELVRMYQRLATRRGWKASVVEYTALEGAGFGNAYKEALVEVSGDGAFGYLRREAGVHRVQRVPTTESQGRVHTSTVACIVLPSESGNQHIEDDLFEMKDVKVETMRSRGAGGQHVNKTESAIRLTHLPTGVTVSMQDSRSQHEVPLFLLSASRCGLVAHGLIRAQNRTKAFQVLRARLLDRKIQADQEARRSMRRTQFRGADRSEKIRTYNFPQGRLTDHRIPLTLSALEDAMEGGETLDFINGELEEMEHREKMEDILAGVEEN</sequence>
<evidence type="ECO:0000313" key="6">
    <source>
        <dbReference type="Proteomes" id="UP000321518"/>
    </source>
</evidence>